<dbReference type="Gene3D" id="3.40.605.10">
    <property type="entry name" value="Aldehyde Dehydrogenase, Chain A, domain 1"/>
    <property type="match status" value="1"/>
</dbReference>
<dbReference type="InterPro" id="IPR015590">
    <property type="entry name" value="Aldehyde_DH_dom"/>
</dbReference>
<evidence type="ECO:0000259" key="2">
    <source>
        <dbReference type="Pfam" id="PF00171"/>
    </source>
</evidence>
<sequence>MNKLGNYITGHWINGEGDGQLLYNAVTGETIGSASTKGLDFKSILEYGRTVGNPALRKMTFHERGNMLKALALHLRNHLNKFYAVSYQSGATKADSWVDIEGGIGNLFANASLRRKFPDEVFCIDGESHNLSKNNTFMGTHILVPKEGVAVHINAFNFPVWGMLEKIAVNLLAGVPAIVKPATVTSYLTEAVVKEIIASNILPEGSLQLICGSAGDLLDHVTSQDVVTFTGSASTGLMLKSNPNILRENVPFNMEADSLNCIVLGDDVHPDMPEWDIFIKEVRKEMTLKAGQRCTGIRRIFVPENKMEDLWKAIATSLAQTIIGNPLNEKVRMGSLAGETQRKEVREQVQKLLASSQIVYGSLDSVDVVDADANKGAFLSPILLKNDSPWTSAQVHEVEAFGPVSTIMPYKTMDEAIALSKLGKGSLCSSIVTADHKTARQYVIGAATHHGRILVLNNECAKESTGHGSPLPLLVHGGPGRAGGGEEMGGLRGVKHYLQRTAIQGSPTTITAITNVYQPNAKGKDPGKHPFKKYFEELQIGDQIITEKRVITSEDIDRFADLSGDHFYAHIKTTDFTGTMFEQQVAHGYFIMSIAAGLFVDSYEINPVLLNYGIDELRFTKPVYPGAEVYIRFTCKEKLPNDKRIVEKPEDFKRGDDIEKGIVKWLVEFFDETNEITGVATILTMVKKLKQ</sequence>
<dbReference type="InterPro" id="IPR016161">
    <property type="entry name" value="Ald_DH/histidinol_DH"/>
</dbReference>
<dbReference type="Gene3D" id="3.10.129.10">
    <property type="entry name" value="Hotdog Thioesterase"/>
    <property type="match status" value="1"/>
</dbReference>
<dbReference type="InterPro" id="IPR016162">
    <property type="entry name" value="Ald_DH_N"/>
</dbReference>
<dbReference type="Pfam" id="PF01575">
    <property type="entry name" value="MaoC_dehydratas"/>
    <property type="match status" value="1"/>
</dbReference>
<evidence type="ECO:0000256" key="1">
    <source>
        <dbReference type="ARBA" id="ARBA00023002"/>
    </source>
</evidence>
<protein>
    <submittedName>
        <fullName evidence="4">Phenylacetic acid degradation bifunctional protein PaaZ</fullName>
    </submittedName>
</protein>
<feature type="domain" description="MaoC-like" evidence="3">
    <location>
        <begin position="540"/>
        <end position="644"/>
    </location>
</feature>
<dbReference type="PANTHER" id="PTHR43111">
    <property type="entry name" value="ALDEHYDE DEHYDROGENASE B-RELATED"/>
    <property type="match status" value="1"/>
</dbReference>
<gene>
    <name evidence="4" type="primary">paaZ</name>
    <name evidence="4" type="ORF">H4075_01080</name>
</gene>
<dbReference type="Gene3D" id="3.40.309.10">
    <property type="entry name" value="Aldehyde Dehydrogenase, Chain A, domain 2"/>
    <property type="match status" value="1"/>
</dbReference>
<dbReference type="AlphaFoldDB" id="A0A7G5XH68"/>
<keyword evidence="1" id="KW-0560">Oxidoreductase</keyword>
<keyword evidence="5" id="KW-1185">Reference proteome</keyword>
<dbReference type="SUPFAM" id="SSF53720">
    <property type="entry name" value="ALDH-like"/>
    <property type="match status" value="1"/>
</dbReference>
<dbReference type="KEGG" id="lacs:H4075_01080"/>
<dbReference type="InterPro" id="IPR016163">
    <property type="entry name" value="Ald_DH_C"/>
</dbReference>
<feature type="domain" description="Aldehyde dehydrogenase" evidence="2">
    <location>
        <begin position="20"/>
        <end position="500"/>
    </location>
</feature>
<dbReference type="InterPro" id="IPR011966">
    <property type="entry name" value="PaaN-DH"/>
</dbReference>
<dbReference type="SUPFAM" id="SSF54637">
    <property type="entry name" value="Thioesterase/thiol ester dehydrase-isomerase"/>
    <property type="match status" value="1"/>
</dbReference>
<dbReference type="InterPro" id="IPR029069">
    <property type="entry name" value="HotDog_dom_sf"/>
</dbReference>
<evidence type="ECO:0000259" key="3">
    <source>
        <dbReference type="Pfam" id="PF01575"/>
    </source>
</evidence>
<dbReference type="Proteomes" id="UP000515344">
    <property type="component" value="Chromosome"/>
</dbReference>
<dbReference type="InterPro" id="IPR002539">
    <property type="entry name" value="MaoC-like_dom"/>
</dbReference>
<proteinExistence type="predicted"/>
<dbReference type="RefSeq" id="WP_182803342.1">
    <property type="nucleotide sequence ID" value="NZ_CP060007.1"/>
</dbReference>
<dbReference type="CDD" id="cd07128">
    <property type="entry name" value="ALDH_MaoC-N"/>
    <property type="match status" value="1"/>
</dbReference>
<dbReference type="NCBIfam" id="NF008868">
    <property type="entry name" value="PRK11903.1"/>
    <property type="match status" value="1"/>
</dbReference>
<dbReference type="Pfam" id="PF00171">
    <property type="entry name" value="Aldedh"/>
    <property type="match status" value="1"/>
</dbReference>
<dbReference type="PANTHER" id="PTHR43111:SF1">
    <property type="entry name" value="ALDEHYDE DEHYDROGENASE B-RELATED"/>
    <property type="match status" value="1"/>
</dbReference>
<dbReference type="NCBIfam" id="TIGR02278">
    <property type="entry name" value="PaaN-DH"/>
    <property type="match status" value="1"/>
</dbReference>
<evidence type="ECO:0000313" key="5">
    <source>
        <dbReference type="Proteomes" id="UP000515344"/>
    </source>
</evidence>
<dbReference type="GO" id="GO:0016620">
    <property type="term" value="F:oxidoreductase activity, acting on the aldehyde or oxo group of donors, NAD or NADP as acceptor"/>
    <property type="evidence" value="ECO:0007669"/>
    <property type="project" value="InterPro"/>
</dbReference>
<reference evidence="5" key="1">
    <citation type="submission" date="2020-08" db="EMBL/GenBank/DDBJ databases">
        <title>Lacibacter sp. S13-6-6 genome sequencing.</title>
        <authorList>
            <person name="Jin L."/>
        </authorList>
    </citation>
    <scope>NUCLEOTIDE SEQUENCE [LARGE SCALE GENOMIC DNA]</scope>
    <source>
        <strain evidence="5">S13-6-6</strain>
    </source>
</reference>
<organism evidence="4 5">
    <name type="scientific">Lacibacter sediminis</name>
    <dbReference type="NCBI Taxonomy" id="2760713"/>
    <lineage>
        <taxon>Bacteria</taxon>
        <taxon>Pseudomonadati</taxon>
        <taxon>Bacteroidota</taxon>
        <taxon>Chitinophagia</taxon>
        <taxon>Chitinophagales</taxon>
        <taxon>Chitinophagaceae</taxon>
        <taxon>Lacibacter</taxon>
    </lineage>
</organism>
<evidence type="ECO:0000313" key="4">
    <source>
        <dbReference type="EMBL" id="QNA44821.1"/>
    </source>
</evidence>
<name>A0A7G5XH68_9BACT</name>
<dbReference type="EMBL" id="CP060007">
    <property type="protein sequence ID" value="QNA44821.1"/>
    <property type="molecule type" value="Genomic_DNA"/>
</dbReference>
<accession>A0A7G5XH68</accession>